<feature type="compositionally biased region" description="Low complexity" evidence="1">
    <location>
        <begin position="45"/>
        <end position="63"/>
    </location>
</feature>
<dbReference type="AlphaFoldDB" id="A0A402CRD4"/>
<dbReference type="EMBL" id="AP025739">
    <property type="protein sequence ID" value="BDI27957.1"/>
    <property type="molecule type" value="Genomic_DNA"/>
</dbReference>
<dbReference type="Proteomes" id="UP000287394">
    <property type="component" value="Chromosome"/>
</dbReference>
<reference evidence="2 3" key="1">
    <citation type="journal article" date="2019" name="Int. J. Syst. Evol. Microbiol.">
        <title>Capsulimonas corticalis gen. nov., sp. nov., an aerobic capsulated bacterium, of a novel bacterial order, Capsulimonadales ord. nov., of the class Armatimonadia of the phylum Armatimonadetes.</title>
        <authorList>
            <person name="Li J."/>
            <person name="Kudo C."/>
            <person name="Tonouchi A."/>
        </authorList>
    </citation>
    <scope>NUCLEOTIDE SEQUENCE [LARGE SCALE GENOMIC DNA]</scope>
    <source>
        <strain evidence="2 3">AX-7</strain>
    </source>
</reference>
<proteinExistence type="predicted"/>
<feature type="region of interest" description="Disordered" evidence="1">
    <location>
        <begin position="45"/>
        <end position="93"/>
    </location>
</feature>
<organism evidence="2 3">
    <name type="scientific">Capsulimonas corticalis</name>
    <dbReference type="NCBI Taxonomy" id="2219043"/>
    <lineage>
        <taxon>Bacteria</taxon>
        <taxon>Bacillati</taxon>
        <taxon>Armatimonadota</taxon>
        <taxon>Armatimonadia</taxon>
        <taxon>Capsulimonadales</taxon>
        <taxon>Capsulimonadaceae</taxon>
        <taxon>Capsulimonas</taxon>
    </lineage>
</organism>
<protein>
    <submittedName>
        <fullName evidence="2">Uncharacterized protein</fullName>
    </submittedName>
</protein>
<sequence length="93" mass="9705">MECDMFRQFLWRKPALIGESRRLSAAALLAVVLPILLTAGCAHNASEAPAPSAPAIPSSAPAAKQAEQSGMADRYAQEGQQAEAAARARSNGN</sequence>
<keyword evidence="3" id="KW-1185">Reference proteome</keyword>
<evidence type="ECO:0000256" key="1">
    <source>
        <dbReference type="SAM" id="MobiDB-lite"/>
    </source>
</evidence>
<evidence type="ECO:0000313" key="3">
    <source>
        <dbReference type="Proteomes" id="UP000287394"/>
    </source>
</evidence>
<feature type="compositionally biased region" description="Low complexity" evidence="1">
    <location>
        <begin position="77"/>
        <end position="93"/>
    </location>
</feature>
<name>A0A402CRD4_9BACT</name>
<evidence type="ECO:0000313" key="2">
    <source>
        <dbReference type="EMBL" id="BDI27957.1"/>
    </source>
</evidence>
<dbReference type="KEGG" id="ccot:CCAX7_000080"/>
<accession>A0A402CRD4</accession>
<gene>
    <name evidence="2" type="ORF">CCAX7_000080</name>
</gene>